<dbReference type="RefSeq" id="WP_398283768.1">
    <property type="nucleotide sequence ID" value="NZ_JBITLV010000007.1"/>
</dbReference>
<dbReference type="EMBL" id="JBITLV010000007">
    <property type="protein sequence ID" value="MFI7589246.1"/>
    <property type="molecule type" value="Genomic_DNA"/>
</dbReference>
<dbReference type="InterPro" id="IPR047682">
    <property type="entry name" value="SepH-like"/>
</dbReference>
<evidence type="ECO:0000313" key="3">
    <source>
        <dbReference type="EMBL" id="MFI7589246.1"/>
    </source>
</evidence>
<accession>A0ABW8AS94</accession>
<evidence type="ECO:0000259" key="2">
    <source>
        <dbReference type="Pfam" id="PF11268"/>
    </source>
</evidence>
<gene>
    <name evidence="3" type="primary">sepH</name>
    <name evidence="3" type="ORF">ACIB24_19445</name>
</gene>
<feature type="domain" description="DUF3071" evidence="2">
    <location>
        <begin position="1"/>
        <end position="167"/>
    </location>
</feature>
<dbReference type="Pfam" id="PF11268">
    <property type="entry name" value="DUF3071"/>
    <property type="match status" value="1"/>
</dbReference>
<dbReference type="Proteomes" id="UP001612915">
    <property type="component" value="Unassembled WGS sequence"/>
</dbReference>
<feature type="region of interest" description="Disordered" evidence="1">
    <location>
        <begin position="268"/>
        <end position="354"/>
    </location>
</feature>
<feature type="compositionally biased region" description="Basic and acidic residues" evidence="1">
    <location>
        <begin position="312"/>
        <end position="325"/>
    </location>
</feature>
<reference evidence="3 4" key="1">
    <citation type="submission" date="2024-10" db="EMBL/GenBank/DDBJ databases">
        <title>The Natural Products Discovery Center: Release of the First 8490 Sequenced Strains for Exploring Actinobacteria Biosynthetic Diversity.</title>
        <authorList>
            <person name="Kalkreuter E."/>
            <person name="Kautsar S.A."/>
            <person name="Yang D."/>
            <person name="Bader C.D."/>
            <person name="Teijaro C.N."/>
            <person name="Fluegel L."/>
            <person name="Davis C.M."/>
            <person name="Simpson J.R."/>
            <person name="Lauterbach L."/>
            <person name="Steele A.D."/>
            <person name="Gui C."/>
            <person name="Meng S."/>
            <person name="Li G."/>
            <person name="Viehrig K."/>
            <person name="Ye F."/>
            <person name="Su P."/>
            <person name="Kiefer A.F."/>
            <person name="Nichols A."/>
            <person name="Cepeda A.J."/>
            <person name="Yan W."/>
            <person name="Fan B."/>
            <person name="Jiang Y."/>
            <person name="Adhikari A."/>
            <person name="Zheng C.-J."/>
            <person name="Schuster L."/>
            <person name="Cowan T.M."/>
            <person name="Smanski M.J."/>
            <person name="Chevrette M.G."/>
            <person name="De Carvalho L.P.S."/>
            <person name="Shen B."/>
        </authorList>
    </citation>
    <scope>NUCLEOTIDE SEQUENCE [LARGE SCALE GENOMIC DNA]</scope>
    <source>
        <strain evidence="3 4">NPDC049639</strain>
    </source>
</reference>
<keyword evidence="4" id="KW-1185">Reference proteome</keyword>
<proteinExistence type="predicted"/>
<dbReference type="InterPro" id="IPR021421">
    <property type="entry name" value="DUF3071"/>
</dbReference>
<dbReference type="NCBIfam" id="NF040712">
    <property type="entry name" value="SepH"/>
    <property type="match status" value="1"/>
</dbReference>
<evidence type="ECO:0000256" key="1">
    <source>
        <dbReference type="SAM" id="MobiDB-lite"/>
    </source>
</evidence>
<sequence>MDDLTLVGVHDDGEHLLLTSPSGQRFRLRVDEAVRAAVRRDRARLSQIQVETEGRLRPREIQARIRAGESAESVAESANLSLEHVQRYEGPVLAERAYVADQAREVRVRRASSPTRSLDELVREHLGPRGVDLDELSWDAWRAEDGSWTVALTWPVPSGEQTAKWTYTPNVRHVVPQDDEATKLVAEEEAAPSVPQRRLAPVRDRVFDVDAVARQEEAAVDLLDTLAQRRGRRNRPLTEEEEIGGAPDPVREAIDSLLSRSDTRTELGRAAELVDAPPAQRTRKAPRNAPDVPIDAHEHEVLVLPDVEEPVDEGHDEPVEHEEVPAGRGGRNSRRPRRASVPSWDDIVFGQRRD</sequence>
<comment type="caution">
    <text evidence="3">The sequence shown here is derived from an EMBL/GenBank/DDBJ whole genome shotgun (WGS) entry which is preliminary data.</text>
</comment>
<name>A0ABW8AS94_9ACTN</name>
<evidence type="ECO:0000313" key="4">
    <source>
        <dbReference type="Proteomes" id="UP001612915"/>
    </source>
</evidence>
<organism evidence="3 4">
    <name type="scientific">Spongisporangium articulatum</name>
    <dbReference type="NCBI Taxonomy" id="3362603"/>
    <lineage>
        <taxon>Bacteria</taxon>
        <taxon>Bacillati</taxon>
        <taxon>Actinomycetota</taxon>
        <taxon>Actinomycetes</taxon>
        <taxon>Kineosporiales</taxon>
        <taxon>Kineosporiaceae</taxon>
        <taxon>Spongisporangium</taxon>
    </lineage>
</organism>
<protein>
    <submittedName>
        <fullName evidence="3">Septation protein SepH</fullName>
    </submittedName>
</protein>